<name>A0A151XAF8_9HYME</name>
<accession>A0A151XAF8</accession>
<reference evidence="1 2" key="1">
    <citation type="submission" date="2015-09" db="EMBL/GenBank/DDBJ databases">
        <title>Trachymyrmex zeteki WGS genome.</title>
        <authorList>
            <person name="Nygaard S."/>
            <person name="Hu H."/>
            <person name="Boomsma J."/>
            <person name="Zhang G."/>
        </authorList>
    </citation>
    <scope>NUCLEOTIDE SEQUENCE [LARGE SCALE GENOMIC DNA]</scope>
    <source>
        <strain evidence="1">Tzet28-1</strain>
        <tissue evidence="1">Whole body</tissue>
    </source>
</reference>
<protein>
    <submittedName>
        <fullName evidence="1">Uncharacterized protein</fullName>
    </submittedName>
</protein>
<dbReference type="OrthoDB" id="6150133at2759"/>
<dbReference type="AlphaFoldDB" id="A0A151XAF8"/>
<keyword evidence="2" id="KW-1185">Reference proteome</keyword>
<dbReference type="EMBL" id="KQ982339">
    <property type="protein sequence ID" value="KYQ57347.1"/>
    <property type="molecule type" value="Genomic_DNA"/>
</dbReference>
<evidence type="ECO:0000313" key="1">
    <source>
        <dbReference type="EMBL" id="KYQ57347.1"/>
    </source>
</evidence>
<organism evidence="1 2">
    <name type="scientific">Mycetomoellerius zeteki</name>
    <dbReference type="NCBI Taxonomy" id="64791"/>
    <lineage>
        <taxon>Eukaryota</taxon>
        <taxon>Metazoa</taxon>
        <taxon>Ecdysozoa</taxon>
        <taxon>Arthropoda</taxon>
        <taxon>Hexapoda</taxon>
        <taxon>Insecta</taxon>
        <taxon>Pterygota</taxon>
        <taxon>Neoptera</taxon>
        <taxon>Endopterygota</taxon>
        <taxon>Hymenoptera</taxon>
        <taxon>Apocrita</taxon>
        <taxon>Aculeata</taxon>
        <taxon>Formicoidea</taxon>
        <taxon>Formicidae</taxon>
        <taxon>Myrmicinae</taxon>
        <taxon>Mycetomoellerius</taxon>
    </lineage>
</organism>
<proteinExistence type="predicted"/>
<dbReference type="KEGG" id="mzt:108720913"/>
<gene>
    <name evidence="1" type="ORF">ALC60_03665</name>
</gene>
<dbReference type="Proteomes" id="UP000075809">
    <property type="component" value="Unassembled WGS sequence"/>
</dbReference>
<sequence>MFSAAVDLYDVPPAWWETDCVKYGLSYTPVRSRLTSLMGTNVVRLTDRRYMMHLASRLQEDYEAQQKARIERRKLKAVSIVPQLNELLPRSLLKTTRRRRECSPKFHAYAAKMCKQLPHVLLANDLEPRLKL</sequence>
<evidence type="ECO:0000313" key="2">
    <source>
        <dbReference type="Proteomes" id="UP000075809"/>
    </source>
</evidence>